<evidence type="ECO:0000256" key="5">
    <source>
        <dbReference type="ARBA" id="ARBA00023136"/>
    </source>
</evidence>
<feature type="transmembrane region" description="Helical" evidence="6">
    <location>
        <begin position="199"/>
        <end position="221"/>
    </location>
</feature>
<keyword evidence="5 6" id="KW-0472">Membrane</keyword>
<accession>A0A6N3IU01</accession>
<feature type="transmembrane region" description="Helical" evidence="6">
    <location>
        <begin position="72"/>
        <end position="89"/>
    </location>
</feature>
<dbReference type="EMBL" id="CADCVA010000122">
    <property type="protein sequence ID" value="CAA9413152.1"/>
    <property type="molecule type" value="Genomic_DNA"/>
</dbReference>
<dbReference type="Pfam" id="PF03741">
    <property type="entry name" value="TerC"/>
    <property type="match status" value="1"/>
</dbReference>
<evidence type="ECO:0000256" key="4">
    <source>
        <dbReference type="ARBA" id="ARBA00022989"/>
    </source>
</evidence>
<evidence type="ECO:0008006" key="8">
    <source>
        <dbReference type="Google" id="ProtNLM"/>
    </source>
</evidence>
<comment type="similarity">
    <text evidence="2">Belongs to the TerC family.</text>
</comment>
<comment type="subcellular location">
    <subcellularLocation>
        <location evidence="1">Membrane</location>
        <topology evidence="1">Multi-pass membrane protein</topology>
    </subcellularLocation>
</comment>
<dbReference type="PANTHER" id="PTHR30238:SF4">
    <property type="entry name" value="SLL1022 PROTEIN"/>
    <property type="match status" value="1"/>
</dbReference>
<name>A0A6N3IU01_9ACTN</name>
<sequence>MDFMTGEWLGRLVGVLVVNLILSGDNAVVIAMAARSLEGANRRRAIIWGAAGAVILRLVFAAVITFLLVIPFLQVVGGLLLIWIAWRLIHDSEPEEGKIEAGQSAWQAIRIIIVADAVMSLDNVIALVQAARIGGEVSTSLLVIGLATTIPLVVFGAAILTSLLDRFPVLVYVGAGLLVYLAVEMFFSDVFLHHYLEPYASIEWIVGIAAAALFTAVAWLWTRRQKEAH</sequence>
<evidence type="ECO:0000256" key="1">
    <source>
        <dbReference type="ARBA" id="ARBA00004141"/>
    </source>
</evidence>
<reference evidence="7" key="1">
    <citation type="submission" date="2020-02" db="EMBL/GenBank/DDBJ databases">
        <authorList>
            <person name="Meier V. D."/>
        </authorList>
    </citation>
    <scope>NUCLEOTIDE SEQUENCE</scope>
    <source>
        <strain evidence="7">AVDCRST_MAG82</strain>
    </source>
</reference>
<evidence type="ECO:0000256" key="3">
    <source>
        <dbReference type="ARBA" id="ARBA00022692"/>
    </source>
</evidence>
<dbReference type="GO" id="GO:0016020">
    <property type="term" value="C:membrane"/>
    <property type="evidence" value="ECO:0007669"/>
    <property type="project" value="UniProtKB-SubCell"/>
</dbReference>
<organism evidence="7">
    <name type="scientific">uncultured Rubrobacteraceae bacterium</name>
    <dbReference type="NCBI Taxonomy" id="349277"/>
    <lineage>
        <taxon>Bacteria</taxon>
        <taxon>Bacillati</taxon>
        <taxon>Actinomycetota</taxon>
        <taxon>Rubrobacteria</taxon>
        <taxon>Rubrobacterales</taxon>
        <taxon>Rubrobacteraceae</taxon>
        <taxon>environmental samples</taxon>
    </lineage>
</organism>
<dbReference type="PANTHER" id="PTHR30238">
    <property type="entry name" value="MEMBRANE BOUND PREDICTED REDOX MODULATOR"/>
    <property type="match status" value="1"/>
</dbReference>
<keyword evidence="3 6" id="KW-0812">Transmembrane</keyword>
<keyword evidence="4 6" id="KW-1133">Transmembrane helix</keyword>
<evidence type="ECO:0000256" key="2">
    <source>
        <dbReference type="ARBA" id="ARBA00007511"/>
    </source>
</evidence>
<feature type="transmembrane region" description="Helical" evidence="6">
    <location>
        <begin position="137"/>
        <end position="160"/>
    </location>
</feature>
<feature type="transmembrane region" description="Helical" evidence="6">
    <location>
        <begin position="12"/>
        <end position="33"/>
    </location>
</feature>
<dbReference type="NCBIfam" id="TIGR03717">
    <property type="entry name" value="R_switched_YjbE"/>
    <property type="match status" value="1"/>
</dbReference>
<dbReference type="InterPro" id="IPR005496">
    <property type="entry name" value="Integral_membrane_TerC"/>
</dbReference>
<protein>
    <recommendedName>
        <fullName evidence="8">Integral membrane protein TerC</fullName>
    </recommendedName>
</protein>
<feature type="transmembrane region" description="Helical" evidence="6">
    <location>
        <begin position="45"/>
        <end position="66"/>
    </location>
</feature>
<evidence type="ECO:0000256" key="6">
    <source>
        <dbReference type="SAM" id="Phobius"/>
    </source>
</evidence>
<gene>
    <name evidence="7" type="ORF">AVDCRST_MAG82-921</name>
</gene>
<evidence type="ECO:0000313" key="7">
    <source>
        <dbReference type="EMBL" id="CAA9413152.1"/>
    </source>
</evidence>
<dbReference type="AlphaFoldDB" id="A0A6N3IU01"/>
<feature type="transmembrane region" description="Helical" evidence="6">
    <location>
        <begin position="167"/>
        <end position="187"/>
    </location>
</feature>
<proteinExistence type="inferred from homology"/>
<dbReference type="InterPro" id="IPR022301">
    <property type="entry name" value="Integral_membrane_YjbE"/>
</dbReference>